<proteinExistence type="predicted"/>
<gene>
    <name evidence="1" type="ORF">F2Q69_00020795</name>
</gene>
<reference evidence="1" key="1">
    <citation type="submission" date="2019-12" db="EMBL/GenBank/DDBJ databases">
        <title>Genome sequencing and annotation of Brassica cretica.</title>
        <authorList>
            <person name="Studholme D.J."/>
            <person name="Sarris P."/>
        </authorList>
    </citation>
    <scope>NUCLEOTIDE SEQUENCE</scope>
    <source>
        <strain evidence="1">PFS-109/04</strain>
        <tissue evidence="1">Leaf</tissue>
    </source>
</reference>
<dbReference type="EMBL" id="QGKX02001290">
    <property type="protein sequence ID" value="KAF3539824.1"/>
    <property type="molecule type" value="Genomic_DNA"/>
</dbReference>
<protein>
    <submittedName>
        <fullName evidence="1">Uncharacterized protein</fullName>
    </submittedName>
</protein>
<sequence>MVLTGEEEAEVDKLAEEFGDAVMDETMVQNDDLLVDEPGYDAEIIAISQLSPANAVNNDNSVTSEVVKAP</sequence>
<dbReference type="Proteomes" id="UP000712600">
    <property type="component" value="Unassembled WGS sequence"/>
</dbReference>
<dbReference type="AlphaFoldDB" id="A0A8S9QNH4"/>
<accession>A0A8S9QNH4</accession>
<evidence type="ECO:0000313" key="2">
    <source>
        <dbReference type="Proteomes" id="UP000712600"/>
    </source>
</evidence>
<evidence type="ECO:0000313" key="1">
    <source>
        <dbReference type="EMBL" id="KAF3539824.1"/>
    </source>
</evidence>
<comment type="caution">
    <text evidence="1">The sequence shown here is derived from an EMBL/GenBank/DDBJ whole genome shotgun (WGS) entry which is preliminary data.</text>
</comment>
<name>A0A8S9QNH4_BRACR</name>
<organism evidence="1 2">
    <name type="scientific">Brassica cretica</name>
    <name type="common">Mustard</name>
    <dbReference type="NCBI Taxonomy" id="69181"/>
    <lineage>
        <taxon>Eukaryota</taxon>
        <taxon>Viridiplantae</taxon>
        <taxon>Streptophyta</taxon>
        <taxon>Embryophyta</taxon>
        <taxon>Tracheophyta</taxon>
        <taxon>Spermatophyta</taxon>
        <taxon>Magnoliopsida</taxon>
        <taxon>eudicotyledons</taxon>
        <taxon>Gunneridae</taxon>
        <taxon>Pentapetalae</taxon>
        <taxon>rosids</taxon>
        <taxon>malvids</taxon>
        <taxon>Brassicales</taxon>
        <taxon>Brassicaceae</taxon>
        <taxon>Brassiceae</taxon>
        <taxon>Brassica</taxon>
    </lineage>
</organism>